<sequence length="173" mass="19723">MNDHERWPNQQENELDRRNSIAPQIKPSVSAGEYSRDLARFARHGGPDLVRLRGYPERSGLATMASRYSASSATRRTRSTKGTTLTKRISAKSNNFEQHLNDHGIYTEEGWSDPRDIDEIRDRLARRRPSLSPSRFSNGQFAVFRKANREVVSEHDVMTKVIPTICGNTDIHS</sequence>
<evidence type="ECO:0000313" key="2">
    <source>
        <dbReference type="EMBL" id="PTB80707.1"/>
    </source>
</evidence>
<reference evidence="2 3" key="1">
    <citation type="submission" date="2016-07" db="EMBL/GenBank/DDBJ databases">
        <title>Multiple horizontal gene transfer events from other fungi enriched the ability of initially mycotrophic Trichoderma (Ascomycota) to feed on dead plant biomass.</title>
        <authorList>
            <consortium name="DOE Joint Genome Institute"/>
            <person name="Aerts A."/>
            <person name="Atanasova L."/>
            <person name="Chenthamara K."/>
            <person name="Zhang J."/>
            <person name="Grujic M."/>
            <person name="Henrissat B."/>
            <person name="Kuo A."/>
            <person name="Salamov A."/>
            <person name="Lipzen A."/>
            <person name="Labutti K."/>
            <person name="Barry K."/>
            <person name="Miao Y."/>
            <person name="Rahimi M.J."/>
            <person name="Shen Q."/>
            <person name="Grigoriev I.V."/>
            <person name="Kubicek C.P."/>
            <person name="Druzhinina I.S."/>
        </authorList>
    </citation>
    <scope>NUCLEOTIDE SEQUENCE [LARGE SCALE GENOMIC DNA]</scope>
    <source>
        <strain evidence="2 3">ATCC 18648</strain>
    </source>
</reference>
<proteinExistence type="predicted"/>
<name>A0A2T4CGL6_TRILO</name>
<keyword evidence="3" id="KW-1185">Reference proteome</keyword>
<organism evidence="2 3">
    <name type="scientific">Trichoderma longibrachiatum ATCC 18648</name>
    <dbReference type="NCBI Taxonomy" id="983965"/>
    <lineage>
        <taxon>Eukaryota</taxon>
        <taxon>Fungi</taxon>
        <taxon>Dikarya</taxon>
        <taxon>Ascomycota</taxon>
        <taxon>Pezizomycotina</taxon>
        <taxon>Sordariomycetes</taxon>
        <taxon>Hypocreomycetidae</taxon>
        <taxon>Hypocreales</taxon>
        <taxon>Hypocreaceae</taxon>
        <taxon>Trichoderma</taxon>
    </lineage>
</organism>
<dbReference type="OrthoDB" id="5154086at2759"/>
<evidence type="ECO:0000313" key="3">
    <source>
        <dbReference type="Proteomes" id="UP000240760"/>
    </source>
</evidence>
<protein>
    <submittedName>
        <fullName evidence="2">Uncharacterized protein</fullName>
    </submittedName>
</protein>
<gene>
    <name evidence="2" type="ORF">M440DRAFT_1133558</name>
</gene>
<dbReference type="STRING" id="983965.A0A2T4CGL6"/>
<dbReference type="AlphaFoldDB" id="A0A2T4CGL6"/>
<dbReference type="EMBL" id="KZ679127">
    <property type="protein sequence ID" value="PTB80707.1"/>
    <property type="molecule type" value="Genomic_DNA"/>
</dbReference>
<feature type="region of interest" description="Disordered" evidence="1">
    <location>
        <begin position="1"/>
        <end position="22"/>
    </location>
</feature>
<accession>A0A2T4CGL6</accession>
<evidence type="ECO:0000256" key="1">
    <source>
        <dbReference type="SAM" id="MobiDB-lite"/>
    </source>
</evidence>
<dbReference type="Proteomes" id="UP000240760">
    <property type="component" value="Unassembled WGS sequence"/>
</dbReference>